<evidence type="ECO:0000259" key="4">
    <source>
        <dbReference type="PROSITE" id="PS50158"/>
    </source>
</evidence>
<reference evidence="6" key="1">
    <citation type="journal article" date="2017" name="Nat. Ecol. Evol.">
        <title>Genome expansion and lineage-specific genetic innovations in the forest pathogenic fungi Armillaria.</title>
        <authorList>
            <person name="Sipos G."/>
            <person name="Prasanna A.N."/>
            <person name="Walter M.C."/>
            <person name="O'Connor E."/>
            <person name="Balint B."/>
            <person name="Krizsan K."/>
            <person name="Kiss B."/>
            <person name="Hess J."/>
            <person name="Varga T."/>
            <person name="Slot J."/>
            <person name="Riley R."/>
            <person name="Boka B."/>
            <person name="Rigling D."/>
            <person name="Barry K."/>
            <person name="Lee J."/>
            <person name="Mihaltcheva S."/>
            <person name="LaButti K."/>
            <person name="Lipzen A."/>
            <person name="Waldron R."/>
            <person name="Moloney N.M."/>
            <person name="Sperisen C."/>
            <person name="Kredics L."/>
            <person name="Vagvoelgyi C."/>
            <person name="Patrignani A."/>
            <person name="Fitzpatrick D."/>
            <person name="Nagy I."/>
            <person name="Doyle S."/>
            <person name="Anderson J.B."/>
            <person name="Grigoriev I.V."/>
            <person name="Gueldener U."/>
            <person name="Muensterkoetter M."/>
            <person name="Nagy L.G."/>
        </authorList>
    </citation>
    <scope>NUCLEOTIDE SEQUENCE [LARGE SCALE GENOMIC DNA]</scope>
    <source>
        <strain evidence="6">28-4</strain>
    </source>
</reference>
<dbReference type="SUPFAM" id="SSF57756">
    <property type="entry name" value="Retrovirus zinc finger-like domains"/>
    <property type="match status" value="1"/>
</dbReference>
<dbReference type="STRING" id="1076256.A0A2H3B8B6"/>
<dbReference type="Gene3D" id="4.10.60.10">
    <property type="entry name" value="Zinc finger, CCHC-type"/>
    <property type="match status" value="1"/>
</dbReference>
<feature type="region of interest" description="Disordered" evidence="3">
    <location>
        <begin position="88"/>
        <end position="125"/>
    </location>
</feature>
<feature type="compositionally biased region" description="Polar residues" evidence="3">
    <location>
        <begin position="89"/>
        <end position="113"/>
    </location>
</feature>
<name>A0A2H3B8B6_9AGAR</name>
<accession>A0A2H3B8B6</accession>
<evidence type="ECO:0000256" key="2">
    <source>
        <dbReference type="PROSITE-ProRule" id="PRU00047"/>
    </source>
</evidence>
<dbReference type="InterPro" id="IPR036875">
    <property type="entry name" value="Znf_CCHC_sf"/>
</dbReference>
<gene>
    <name evidence="5" type="ORF">ARMSODRAFT_1022533</name>
</gene>
<evidence type="ECO:0000256" key="3">
    <source>
        <dbReference type="SAM" id="MobiDB-lite"/>
    </source>
</evidence>
<keyword evidence="1" id="KW-0507">mRNA processing</keyword>
<dbReference type="AlphaFoldDB" id="A0A2H3B8B6"/>
<protein>
    <recommendedName>
        <fullName evidence="4">CCHC-type domain-containing protein</fullName>
    </recommendedName>
</protein>
<keyword evidence="2" id="KW-0862">Zinc</keyword>
<sequence length="205" mass="23276">MGKNSTAQYFQELETEADLANRRDDEDERGMMVRAVRLGVPESYTNSIANHGQDIPKTYPEWRERILVMYEEQQKKAVFDQAMGVTRSFPKSNNTATSFPKTGGATSSSTAKPLSNAAPRDSQGRWHTIKQTTYRGAGEPMNIDVAKLMREEKCFRCQEKGHMSKDCPKKRDFRDIRSVVTAEQEQTKEKDASSAKIEEVKEMVV</sequence>
<organism evidence="5 6">
    <name type="scientific">Armillaria solidipes</name>
    <dbReference type="NCBI Taxonomy" id="1076256"/>
    <lineage>
        <taxon>Eukaryota</taxon>
        <taxon>Fungi</taxon>
        <taxon>Dikarya</taxon>
        <taxon>Basidiomycota</taxon>
        <taxon>Agaricomycotina</taxon>
        <taxon>Agaricomycetes</taxon>
        <taxon>Agaricomycetidae</taxon>
        <taxon>Agaricales</taxon>
        <taxon>Marasmiineae</taxon>
        <taxon>Physalacriaceae</taxon>
        <taxon>Armillaria</taxon>
    </lineage>
</organism>
<keyword evidence="2" id="KW-0479">Metal-binding</keyword>
<keyword evidence="6" id="KW-1185">Reference proteome</keyword>
<feature type="region of interest" description="Disordered" evidence="3">
    <location>
        <begin position="181"/>
        <end position="205"/>
    </location>
</feature>
<proteinExistence type="predicted"/>
<dbReference type="GO" id="GO:0006397">
    <property type="term" value="P:mRNA processing"/>
    <property type="evidence" value="ECO:0007669"/>
    <property type="project" value="UniProtKB-KW"/>
</dbReference>
<dbReference type="PROSITE" id="PS50158">
    <property type="entry name" value="ZF_CCHC"/>
    <property type="match status" value="1"/>
</dbReference>
<evidence type="ECO:0000256" key="1">
    <source>
        <dbReference type="ARBA" id="ARBA00022664"/>
    </source>
</evidence>
<feature type="compositionally biased region" description="Basic and acidic residues" evidence="3">
    <location>
        <begin position="185"/>
        <end position="205"/>
    </location>
</feature>
<dbReference type="InterPro" id="IPR001878">
    <property type="entry name" value="Znf_CCHC"/>
</dbReference>
<keyword evidence="2" id="KW-0863">Zinc-finger</keyword>
<evidence type="ECO:0000313" key="5">
    <source>
        <dbReference type="EMBL" id="PBK65104.1"/>
    </source>
</evidence>
<dbReference type="Proteomes" id="UP000218334">
    <property type="component" value="Unassembled WGS sequence"/>
</dbReference>
<feature type="domain" description="CCHC-type" evidence="4">
    <location>
        <begin position="153"/>
        <end position="169"/>
    </location>
</feature>
<dbReference type="SMART" id="SM00343">
    <property type="entry name" value="ZnF_C2HC"/>
    <property type="match status" value="1"/>
</dbReference>
<dbReference type="GO" id="GO:0003676">
    <property type="term" value="F:nucleic acid binding"/>
    <property type="evidence" value="ECO:0007669"/>
    <property type="project" value="InterPro"/>
</dbReference>
<feature type="region of interest" description="Disordered" evidence="3">
    <location>
        <begin position="1"/>
        <end position="28"/>
    </location>
</feature>
<dbReference type="EMBL" id="KZ293447">
    <property type="protein sequence ID" value="PBK65104.1"/>
    <property type="molecule type" value="Genomic_DNA"/>
</dbReference>
<evidence type="ECO:0000313" key="6">
    <source>
        <dbReference type="Proteomes" id="UP000218334"/>
    </source>
</evidence>
<dbReference type="Pfam" id="PF00098">
    <property type="entry name" value="zf-CCHC"/>
    <property type="match status" value="1"/>
</dbReference>
<dbReference type="GO" id="GO:0008270">
    <property type="term" value="F:zinc ion binding"/>
    <property type="evidence" value="ECO:0007669"/>
    <property type="project" value="UniProtKB-KW"/>
</dbReference>